<keyword evidence="1" id="KW-0548">Nucleotidyltransferase</keyword>
<name>A0A5B6VMH5_9ROSI</name>
<protein>
    <submittedName>
        <fullName evidence="1">RNA-directed DNA polymerase, related</fullName>
    </submittedName>
</protein>
<dbReference type="GO" id="GO:0003964">
    <property type="term" value="F:RNA-directed DNA polymerase activity"/>
    <property type="evidence" value="ECO:0007669"/>
    <property type="project" value="UniProtKB-KW"/>
</dbReference>
<organism evidence="1 2">
    <name type="scientific">Gossypium australe</name>
    <dbReference type="NCBI Taxonomy" id="47621"/>
    <lineage>
        <taxon>Eukaryota</taxon>
        <taxon>Viridiplantae</taxon>
        <taxon>Streptophyta</taxon>
        <taxon>Embryophyta</taxon>
        <taxon>Tracheophyta</taxon>
        <taxon>Spermatophyta</taxon>
        <taxon>Magnoliopsida</taxon>
        <taxon>eudicotyledons</taxon>
        <taxon>Gunneridae</taxon>
        <taxon>Pentapetalae</taxon>
        <taxon>rosids</taxon>
        <taxon>malvids</taxon>
        <taxon>Malvales</taxon>
        <taxon>Malvaceae</taxon>
        <taxon>Malvoideae</taxon>
        <taxon>Gossypium</taxon>
    </lineage>
</organism>
<dbReference type="Proteomes" id="UP000325315">
    <property type="component" value="Unassembled WGS sequence"/>
</dbReference>
<evidence type="ECO:0000313" key="1">
    <source>
        <dbReference type="EMBL" id="KAA3470303.1"/>
    </source>
</evidence>
<proteinExistence type="predicted"/>
<accession>A0A5B6VMH5</accession>
<sequence>MENFLWQKGFCKKGIHWCTWENLGESKEFGGIGFCNLAKFNIAFLDKQGSRLVNYLESLLARVLKVKYFSNYDFLNSRLAKCVGDKGSFGEWYWLKSRLGKLKESLIKSTFLEDIASRILKIPLAEEVHNDLWNPSNVKINIWKTFWNVLLTFANLYN</sequence>
<keyword evidence="1" id="KW-0695">RNA-directed DNA polymerase</keyword>
<dbReference type="OrthoDB" id="1938246at2759"/>
<keyword evidence="2" id="KW-1185">Reference proteome</keyword>
<keyword evidence="1" id="KW-0808">Transferase</keyword>
<dbReference type="AlphaFoldDB" id="A0A5B6VMH5"/>
<reference evidence="2" key="1">
    <citation type="journal article" date="2019" name="Plant Biotechnol. J.">
        <title>Genome sequencing of the Australian wild diploid species Gossypium australe highlights disease resistance and delayed gland morphogenesis.</title>
        <authorList>
            <person name="Cai Y."/>
            <person name="Cai X."/>
            <person name="Wang Q."/>
            <person name="Wang P."/>
            <person name="Zhang Y."/>
            <person name="Cai C."/>
            <person name="Xu Y."/>
            <person name="Wang K."/>
            <person name="Zhou Z."/>
            <person name="Wang C."/>
            <person name="Geng S."/>
            <person name="Li B."/>
            <person name="Dong Q."/>
            <person name="Hou Y."/>
            <person name="Wang H."/>
            <person name="Ai P."/>
            <person name="Liu Z."/>
            <person name="Yi F."/>
            <person name="Sun M."/>
            <person name="An G."/>
            <person name="Cheng J."/>
            <person name="Zhang Y."/>
            <person name="Shi Q."/>
            <person name="Xie Y."/>
            <person name="Shi X."/>
            <person name="Chang Y."/>
            <person name="Huang F."/>
            <person name="Chen Y."/>
            <person name="Hong S."/>
            <person name="Mi L."/>
            <person name="Sun Q."/>
            <person name="Zhang L."/>
            <person name="Zhou B."/>
            <person name="Peng R."/>
            <person name="Zhang X."/>
            <person name="Liu F."/>
        </authorList>
    </citation>
    <scope>NUCLEOTIDE SEQUENCE [LARGE SCALE GENOMIC DNA]</scope>
    <source>
        <strain evidence="2">cv. PA1801</strain>
    </source>
</reference>
<comment type="caution">
    <text evidence="1">The sequence shown here is derived from an EMBL/GenBank/DDBJ whole genome shotgun (WGS) entry which is preliminary data.</text>
</comment>
<dbReference type="EMBL" id="SMMG02000006">
    <property type="protein sequence ID" value="KAA3470303.1"/>
    <property type="molecule type" value="Genomic_DNA"/>
</dbReference>
<evidence type="ECO:0000313" key="2">
    <source>
        <dbReference type="Proteomes" id="UP000325315"/>
    </source>
</evidence>
<gene>
    <name evidence="1" type="ORF">EPI10_016021</name>
</gene>